<feature type="active site" description="Proton donor/acceptor" evidence="12 14">
    <location>
        <position position="134"/>
    </location>
</feature>
<comment type="function">
    <text evidence="1 12">Catalyzes the condensation of (S)-aspartate-beta-semialdehyde [(S)-ASA] and pyruvate to 4-hydroxy-tetrahydrodipicolinate (HTPA).</text>
</comment>
<dbReference type="HAMAP" id="MF_00418">
    <property type="entry name" value="DapA"/>
    <property type="match status" value="1"/>
</dbReference>
<accession>A0A1F6E0I3</accession>
<evidence type="ECO:0000256" key="2">
    <source>
        <dbReference type="ARBA" id="ARBA00005120"/>
    </source>
</evidence>
<organism evidence="16 17">
    <name type="scientific">Candidatus Kaiserbacteria bacterium RIFCSPHIGHO2_02_FULL_59_21</name>
    <dbReference type="NCBI Taxonomy" id="1798500"/>
    <lineage>
        <taxon>Bacteria</taxon>
        <taxon>Candidatus Kaiseribacteriota</taxon>
    </lineage>
</organism>
<evidence type="ECO:0000256" key="4">
    <source>
        <dbReference type="ARBA" id="ARBA00012086"/>
    </source>
</evidence>
<feature type="site" description="Part of a proton relay during catalysis" evidence="12">
    <location>
        <position position="108"/>
    </location>
</feature>
<dbReference type="PROSITE" id="PS00665">
    <property type="entry name" value="DHDPS_1"/>
    <property type="match status" value="1"/>
</dbReference>
<dbReference type="GO" id="GO:0008840">
    <property type="term" value="F:4-hydroxy-tetrahydrodipicolinate synthase activity"/>
    <property type="evidence" value="ECO:0007669"/>
    <property type="project" value="UniProtKB-UniRule"/>
</dbReference>
<dbReference type="SMART" id="SM01130">
    <property type="entry name" value="DHDPS"/>
    <property type="match status" value="1"/>
</dbReference>
<evidence type="ECO:0000256" key="12">
    <source>
        <dbReference type="HAMAP-Rule" id="MF_00418"/>
    </source>
</evidence>
<keyword evidence="10 12" id="KW-0704">Schiff base</keyword>
<dbReference type="PRINTS" id="PR00146">
    <property type="entry name" value="DHPICSNTHASE"/>
</dbReference>
<evidence type="ECO:0000256" key="11">
    <source>
        <dbReference type="ARBA" id="ARBA00047836"/>
    </source>
</evidence>
<dbReference type="PANTHER" id="PTHR12128:SF66">
    <property type="entry name" value="4-HYDROXY-2-OXOGLUTARATE ALDOLASE, MITOCHONDRIAL"/>
    <property type="match status" value="1"/>
</dbReference>
<evidence type="ECO:0000313" key="17">
    <source>
        <dbReference type="Proteomes" id="UP000178572"/>
    </source>
</evidence>
<evidence type="ECO:0000256" key="7">
    <source>
        <dbReference type="ARBA" id="ARBA00022915"/>
    </source>
</evidence>
<dbReference type="STRING" id="1798500.A3C21_04455"/>
<evidence type="ECO:0000256" key="9">
    <source>
        <dbReference type="ARBA" id="ARBA00023239"/>
    </source>
</evidence>
<comment type="catalytic activity">
    <reaction evidence="11 12">
        <text>L-aspartate 4-semialdehyde + pyruvate = (2S,4S)-4-hydroxy-2,3,4,5-tetrahydrodipicolinate + H2O + H(+)</text>
        <dbReference type="Rhea" id="RHEA:34171"/>
        <dbReference type="ChEBI" id="CHEBI:15361"/>
        <dbReference type="ChEBI" id="CHEBI:15377"/>
        <dbReference type="ChEBI" id="CHEBI:15378"/>
        <dbReference type="ChEBI" id="CHEBI:67139"/>
        <dbReference type="ChEBI" id="CHEBI:537519"/>
        <dbReference type="EC" id="4.3.3.7"/>
    </reaction>
</comment>
<comment type="pathway">
    <text evidence="2 12">Amino-acid biosynthesis; L-lysine biosynthesis via DAP pathway; (S)-tetrahydrodipicolinate from L-aspartate: step 3/4.</text>
</comment>
<feature type="active site" description="Schiff-base intermediate with substrate" evidence="12 14">
    <location>
        <position position="164"/>
    </location>
</feature>
<dbReference type="PIRSF" id="PIRSF001365">
    <property type="entry name" value="DHDPS"/>
    <property type="match status" value="1"/>
</dbReference>
<evidence type="ECO:0000313" key="16">
    <source>
        <dbReference type="EMBL" id="OGG67097.1"/>
    </source>
</evidence>
<dbReference type="GO" id="GO:0009089">
    <property type="term" value="P:lysine biosynthetic process via diaminopimelate"/>
    <property type="evidence" value="ECO:0007669"/>
    <property type="project" value="UniProtKB-UniRule"/>
</dbReference>
<keyword evidence="8 12" id="KW-0457">Lysine biosynthesis</keyword>
<dbReference type="AlphaFoldDB" id="A0A1F6E0I3"/>
<keyword evidence="7 12" id="KW-0220">Diaminopimelate biosynthesis</keyword>
<dbReference type="Proteomes" id="UP000178572">
    <property type="component" value="Unassembled WGS sequence"/>
</dbReference>
<dbReference type="CDD" id="cd00950">
    <property type="entry name" value="DHDPS"/>
    <property type="match status" value="1"/>
</dbReference>
<dbReference type="GO" id="GO:0005829">
    <property type="term" value="C:cytosol"/>
    <property type="evidence" value="ECO:0007669"/>
    <property type="project" value="TreeGrafter"/>
</dbReference>
<dbReference type="InterPro" id="IPR005263">
    <property type="entry name" value="DapA"/>
</dbReference>
<comment type="similarity">
    <text evidence="3 12 13">Belongs to the DapA family.</text>
</comment>
<evidence type="ECO:0000256" key="6">
    <source>
        <dbReference type="ARBA" id="ARBA00022605"/>
    </source>
</evidence>
<feature type="binding site" evidence="12 15">
    <location>
        <position position="206"/>
    </location>
    <ligand>
        <name>pyruvate</name>
        <dbReference type="ChEBI" id="CHEBI:15361"/>
    </ligand>
</feature>
<dbReference type="Gene3D" id="3.20.20.70">
    <property type="entry name" value="Aldolase class I"/>
    <property type="match status" value="1"/>
</dbReference>
<dbReference type="GO" id="GO:0019877">
    <property type="term" value="P:diaminopimelate biosynthetic process"/>
    <property type="evidence" value="ECO:0007669"/>
    <property type="project" value="UniProtKB-UniRule"/>
</dbReference>
<evidence type="ECO:0000256" key="10">
    <source>
        <dbReference type="ARBA" id="ARBA00023270"/>
    </source>
</evidence>
<keyword evidence="9 12" id="KW-0456">Lyase</keyword>
<sequence length="295" mass="31463">MTYRGAYTAIVTPFTADGAVDEAALRALVEAQIEGGINGLVPCGTTGESPTLSHEEHIRVVELVVQFANGRVPVIAGTGSNSTDEAVELTRETQAVGAEASLQVSPYYNKPTQEGLYRHFRRIAEEGGLPIIVYDIPGRTGVGVAIDTLARLRRDIPERVIGLKEATGTTERIAQLRSLLGSDFAILSGDDSLTLPMMSLGADGVISVASNIVPREVREMVHAALGGDFAQARELNARLAPLFKDLFIETNPIPVKAALAMMGRIQETYRLPLVPMAAASRAKLQQTLTAFGLGV</sequence>
<name>A0A1F6E0I3_9BACT</name>
<evidence type="ECO:0000256" key="5">
    <source>
        <dbReference type="ARBA" id="ARBA00022490"/>
    </source>
</evidence>
<reference evidence="16 17" key="1">
    <citation type="journal article" date="2016" name="Nat. Commun.">
        <title>Thousands of microbial genomes shed light on interconnected biogeochemical processes in an aquifer system.</title>
        <authorList>
            <person name="Anantharaman K."/>
            <person name="Brown C.T."/>
            <person name="Hug L.A."/>
            <person name="Sharon I."/>
            <person name="Castelle C.J."/>
            <person name="Probst A.J."/>
            <person name="Thomas B.C."/>
            <person name="Singh A."/>
            <person name="Wilkins M.J."/>
            <person name="Karaoz U."/>
            <person name="Brodie E.L."/>
            <person name="Williams K.H."/>
            <person name="Hubbard S.S."/>
            <person name="Banfield J.F."/>
        </authorList>
    </citation>
    <scope>NUCLEOTIDE SEQUENCE [LARGE SCALE GENOMIC DNA]</scope>
</reference>
<dbReference type="EMBL" id="MFLN01000028">
    <property type="protein sequence ID" value="OGG67097.1"/>
    <property type="molecule type" value="Genomic_DNA"/>
</dbReference>
<protein>
    <recommendedName>
        <fullName evidence="4 12">4-hydroxy-tetrahydrodipicolinate synthase</fullName>
        <shortName evidence="12">HTPA synthase</shortName>
        <ecNumber evidence="4 12">4.3.3.7</ecNumber>
    </recommendedName>
</protein>
<evidence type="ECO:0000256" key="8">
    <source>
        <dbReference type="ARBA" id="ARBA00023154"/>
    </source>
</evidence>
<feature type="binding site" evidence="12 15">
    <location>
        <position position="46"/>
    </location>
    <ligand>
        <name>pyruvate</name>
        <dbReference type="ChEBI" id="CHEBI:15361"/>
    </ligand>
</feature>
<dbReference type="InterPro" id="IPR020624">
    <property type="entry name" value="Schiff_base-form_aldolases_CS"/>
</dbReference>
<keyword evidence="6 12" id="KW-0028">Amino-acid biosynthesis</keyword>
<comment type="subunit">
    <text evidence="12">Homotetramer; dimer of dimers.</text>
</comment>
<dbReference type="EC" id="4.3.3.7" evidence="4 12"/>
<dbReference type="PANTHER" id="PTHR12128">
    <property type="entry name" value="DIHYDRODIPICOLINATE SYNTHASE"/>
    <property type="match status" value="1"/>
</dbReference>
<dbReference type="SUPFAM" id="SSF51569">
    <property type="entry name" value="Aldolase"/>
    <property type="match status" value="1"/>
</dbReference>
<evidence type="ECO:0000256" key="15">
    <source>
        <dbReference type="PIRSR" id="PIRSR001365-2"/>
    </source>
</evidence>
<keyword evidence="5 12" id="KW-0963">Cytoplasm</keyword>
<evidence type="ECO:0000256" key="14">
    <source>
        <dbReference type="PIRSR" id="PIRSR001365-1"/>
    </source>
</evidence>
<dbReference type="UniPathway" id="UPA00034">
    <property type="reaction ID" value="UER00017"/>
</dbReference>
<dbReference type="Pfam" id="PF00701">
    <property type="entry name" value="DHDPS"/>
    <property type="match status" value="1"/>
</dbReference>
<dbReference type="InterPro" id="IPR013785">
    <property type="entry name" value="Aldolase_TIM"/>
</dbReference>
<dbReference type="NCBIfam" id="TIGR00674">
    <property type="entry name" value="dapA"/>
    <property type="match status" value="1"/>
</dbReference>
<evidence type="ECO:0000256" key="1">
    <source>
        <dbReference type="ARBA" id="ARBA00003294"/>
    </source>
</evidence>
<comment type="subcellular location">
    <subcellularLocation>
        <location evidence="12">Cytoplasm</location>
    </subcellularLocation>
</comment>
<gene>
    <name evidence="12" type="primary">dapA</name>
    <name evidence="16" type="ORF">A3C21_04455</name>
</gene>
<comment type="caution">
    <text evidence="16">The sequence shown here is derived from an EMBL/GenBank/DDBJ whole genome shotgun (WGS) entry which is preliminary data.</text>
</comment>
<evidence type="ECO:0000256" key="13">
    <source>
        <dbReference type="PIRNR" id="PIRNR001365"/>
    </source>
</evidence>
<feature type="site" description="Part of a proton relay during catalysis" evidence="12">
    <location>
        <position position="45"/>
    </location>
</feature>
<proteinExistence type="inferred from homology"/>
<evidence type="ECO:0000256" key="3">
    <source>
        <dbReference type="ARBA" id="ARBA00007592"/>
    </source>
</evidence>
<dbReference type="InterPro" id="IPR002220">
    <property type="entry name" value="DapA-like"/>
</dbReference>
<comment type="caution">
    <text evidence="12">Was originally thought to be a dihydrodipicolinate synthase (DHDPS), catalyzing the condensation of (S)-aspartate-beta-semialdehyde [(S)-ASA] and pyruvate to dihydrodipicolinate (DHDP). However, it was shown in E.coli that the product of the enzymatic reaction is not dihydrodipicolinate but in fact (4S)-4-hydroxy-2,3,4,5-tetrahydro-(2S)-dipicolinic acid (HTPA), and that the consecutive dehydration reaction leading to DHDP is not spontaneous but catalyzed by DapB.</text>
</comment>